<dbReference type="InterPro" id="IPR001841">
    <property type="entry name" value="Znf_RING"/>
</dbReference>
<comment type="catalytic activity">
    <reaction evidence="4">
        <text>S-ubiquitinyl-[E2 ubiquitin-conjugating enzyme]-L-cysteine + [acceptor protein]-L-lysine = [E2 ubiquitin-conjugating enzyme]-L-cysteine + N(6)-ubiquitinyl-[acceptor protein]-L-lysine.</text>
        <dbReference type="EC" id="2.3.2.27"/>
    </reaction>
</comment>
<dbReference type="PROSITE" id="PS50918">
    <property type="entry name" value="WWE"/>
    <property type="match status" value="1"/>
</dbReference>
<dbReference type="Gene3D" id="3.30.40.10">
    <property type="entry name" value="Zinc/RING finger domain, C3HC4 (zinc finger)"/>
    <property type="match status" value="1"/>
</dbReference>
<feature type="region of interest" description="Disordered" evidence="5">
    <location>
        <begin position="226"/>
        <end position="288"/>
    </location>
</feature>
<dbReference type="PANTHER" id="PTHR12622">
    <property type="entry name" value="DELTEX-RELATED"/>
    <property type="match status" value="1"/>
</dbReference>
<dbReference type="SMART" id="SM00184">
    <property type="entry name" value="RING"/>
    <property type="match status" value="1"/>
</dbReference>
<dbReference type="Proteomes" id="UP001174909">
    <property type="component" value="Unassembled WGS sequence"/>
</dbReference>
<dbReference type="InterPro" id="IPR004170">
    <property type="entry name" value="WWE_dom"/>
</dbReference>
<keyword evidence="4" id="KW-0963">Cytoplasm</keyword>
<proteinExistence type="inferred from homology"/>
<gene>
    <name evidence="8" type="ORF">GBAR_LOCUS15295</name>
</gene>
<evidence type="ECO:0000256" key="3">
    <source>
        <dbReference type="PROSITE-ProRule" id="PRU00175"/>
    </source>
</evidence>
<dbReference type="SUPFAM" id="SSF57850">
    <property type="entry name" value="RING/U-box"/>
    <property type="match status" value="1"/>
</dbReference>
<comment type="caution">
    <text evidence="8">The sequence shown here is derived from an EMBL/GenBank/DDBJ whole genome shotgun (WGS) entry which is preliminary data.</text>
</comment>
<dbReference type="GO" id="GO:0061630">
    <property type="term" value="F:ubiquitin protein ligase activity"/>
    <property type="evidence" value="ECO:0007669"/>
    <property type="project" value="UniProtKB-UniRule"/>
</dbReference>
<evidence type="ECO:0000256" key="1">
    <source>
        <dbReference type="ARBA" id="ARBA00022771"/>
    </source>
</evidence>
<comment type="pathway">
    <text evidence="4">Protein modification; protein ubiquitination.</text>
</comment>
<dbReference type="Pfam" id="PF02825">
    <property type="entry name" value="WWE"/>
    <property type="match status" value="2"/>
</dbReference>
<dbReference type="EMBL" id="CASHTH010002225">
    <property type="protein sequence ID" value="CAI8026651.1"/>
    <property type="molecule type" value="Genomic_DNA"/>
</dbReference>
<feature type="domain" description="RING-type" evidence="6">
    <location>
        <begin position="310"/>
        <end position="381"/>
    </location>
</feature>
<dbReference type="GO" id="GO:0005737">
    <property type="term" value="C:cytoplasm"/>
    <property type="evidence" value="ECO:0007669"/>
    <property type="project" value="UniProtKB-SubCell"/>
</dbReference>
<dbReference type="PROSITE" id="PS51257">
    <property type="entry name" value="PROKAR_LIPOPROTEIN"/>
    <property type="match status" value="1"/>
</dbReference>
<comment type="subcellular location">
    <subcellularLocation>
        <location evidence="4">Cytoplasm</location>
    </subcellularLocation>
</comment>
<dbReference type="GO" id="GO:0008270">
    <property type="term" value="F:zinc ion binding"/>
    <property type="evidence" value="ECO:0007669"/>
    <property type="project" value="UniProtKB-KW"/>
</dbReference>
<keyword evidence="4" id="KW-0808">Transferase</keyword>
<keyword evidence="1 3" id="KW-0863">Zinc-finger</keyword>
<evidence type="ECO:0000313" key="8">
    <source>
        <dbReference type="EMBL" id="CAI8026651.1"/>
    </source>
</evidence>
<keyword evidence="9" id="KW-1185">Reference proteome</keyword>
<evidence type="ECO:0000313" key="9">
    <source>
        <dbReference type="Proteomes" id="UP001174909"/>
    </source>
</evidence>
<evidence type="ECO:0000259" key="7">
    <source>
        <dbReference type="PROSITE" id="PS50918"/>
    </source>
</evidence>
<dbReference type="InterPro" id="IPR018123">
    <property type="entry name" value="WWE-dom_subgr"/>
</dbReference>
<dbReference type="EC" id="2.3.2.27" evidence="4"/>
<dbReference type="SMART" id="SM00678">
    <property type="entry name" value="WWE"/>
    <property type="match status" value="2"/>
</dbReference>
<organism evidence="8 9">
    <name type="scientific">Geodia barretti</name>
    <name type="common">Barrett's horny sponge</name>
    <dbReference type="NCBI Taxonomy" id="519541"/>
    <lineage>
        <taxon>Eukaryota</taxon>
        <taxon>Metazoa</taxon>
        <taxon>Porifera</taxon>
        <taxon>Demospongiae</taxon>
        <taxon>Heteroscleromorpha</taxon>
        <taxon>Tetractinellida</taxon>
        <taxon>Astrophorina</taxon>
        <taxon>Geodiidae</taxon>
        <taxon>Geodia</taxon>
    </lineage>
</organism>
<dbReference type="InterPro" id="IPR037197">
    <property type="entry name" value="WWE_dom_sf"/>
</dbReference>
<reference evidence="8" key="1">
    <citation type="submission" date="2023-03" db="EMBL/GenBank/DDBJ databases">
        <authorList>
            <person name="Steffen K."/>
            <person name="Cardenas P."/>
        </authorList>
    </citation>
    <scope>NUCLEOTIDE SEQUENCE</scope>
</reference>
<feature type="domain" description="WWE" evidence="7">
    <location>
        <begin position="80"/>
        <end position="158"/>
    </location>
</feature>
<dbReference type="AlphaFoldDB" id="A0AA35WRR2"/>
<evidence type="ECO:0000256" key="5">
    <source>
        <dbReference type="SAM" id="MobiDB-lite"/>
    </source>
</evidence>
<feature type="compositionally biased region" description="Low complexity" evidence="5">
    <location>
        <begin position="241"/>
        <end position="262"/>
    </location>
</feature>
<dbReference type="InterPro" id="IPR013083">
    <property type="entry name" value="Znf_RING/FYVE/PHD"/>
</dbReference>
<evidence type="ECO:0000256" key="4">
    <source>
        <dbReference type="RuleBase" id="RU367105"/>
    </source>
</evidence>
<evidence type="ECO:0000259" key="6">
    <source>
        <dbReference type="PROSITE" id="PS50089"/>
    </source>
</evidence>
<evidence type="ECO:0000256" key="2">
    <source>
        <dbReference type="ARBA" id="ARBA00022833"/>
    </source>
</evidence>
<protein>
    <recommendedName>
        <fullName evidence="4">E3 ubiquitin-protein ligase</fullName>
        <ecNumber evidence="4">2.3.2.27</ecNumber>
    </recommendedName>
</protein>
<dbReference type="Gene3D" id="3.30.720.50">
    <property type="match status" value="1"/>
</dbReference>
<dbReference type="GO" id="GO:0007219">
    <property type="term" value="P:Notch signaling pathway"/>
    <property type="evidence" value="ECO:0007669"/>
    <property type="project" value="InterPro"/>
</dbReference>
<comment type="similarity">
    <text evidence="4">Belongs to the Deltex family.</text>
</comment>
<sequence>MRIPRLASMAAISGGCVNVVVWQRQRRDGGYSPFPPHDSAIIEAAYGAQSSSCNVGGLRVDLKNMLMKQTRRSECKIQRHPTSIPASPPILAYWTWEEGHTNFAVYSIGAILDIEQAYQQRRPIVDLSLCPCMLPYTLDFTTMTQMRHHYQTQRTIKREPLHHGQSLQSLLAPVSVGHPGAPLASGTGMFSLATGPATNILNSMSAAASAAHSMITRSSYSQPATYIQPAPSYTQPGGSGVSTTGQTASGSSKTTGSTAAPGKGRRGKKGVAVSSSPPLGRRGKDDSGVLQVPEYAVIEKTLDKDDDGSCPICMCQLSEKSGYDDEGGGGGGGVEMRPIPYAPPVDLCKLRNCGHMMHRPCLLMMLKSESTKNGLTCPTCKKVYGTKTGDMPDGTMAVRHTQGLSPWSRGIWYHRDSLQLLSWSPCIYVWPRSQRPRLIVDVHVCTGYGHVQSF</sequence>
<dbReference type="PROSITE" id="PS50089">
    <property type="entry name" value="ZF_RING_2"/>
    <property type="match status" value="1"/>
</dbReference>
<dbReference type="SUPFAM" id="SSF117839">
    <property type="entry name" value="WWE domain"/>
    <property type="match status" value="2"/>
</dbReference>
<keyword evidence="4" id="KW-0479">Metal-binding</keyword>
<dbReference type="GO" id="GO:0016567">
    <property type="term" value="P:protein ubiquitination"/>
    <property type="evidence" value="ECO:0007669"/>
    <property type="project" value="UniProtKB-UniRule"/>
</dbReference>
<name>A0AA35WRR2_GEOBA</name>
<keyword evidence="2 4" id="KW-0862">Zinc</keyword>
<dbReference type="InterPro" id="IPR039398">
    <property type="entry name" value="Deltex_fam"/>
</dbReference>
<feature type="compositionally biased region" description="Polar residues" evidence="5">
    <location>
        <begin position="226"/>
        <end position="236"/>
    </location>
</feature>
<accession>A0AA35WRR2</accession>